<accession>A0AAV9BZP1</accession>
<sequence>MDNEVSSAQELKNLLGEFSIESGLKLNPFKSQLFSNSNVDVSSNLLGIPICSLPVKHLGLPLVARSLTHQMCSPLVDKVRNKMQSWTSLLLSKAGRLELIQSVLQSFSHYWVTGFELPRKTINCLERIFRNFLWSGEENCSKQHAVKWSSICRPKVEGGLGLKLLRDWNSAAMGVRFWEIATNHPSLWAQWIGKKYLRRGSIWATSPSTSSSVIWRKILKAGDWIRHYTKYIIFNGESIHLWHDPWLQGRGLQHYCNGTSLLCWGPPNSTMLSTLIVDGKWQKPFRWPADLNHLWEEILEIEVGGEGPDILIWSGANSGKISYNSAWHEVRAKSEALSWTKELWNPIQPPRMSFLCWQAALNKLPTLHRLKKWSQIQSDLCPLCGVEVETTDHLFLHCSYSDLVWASVINIMGANWVRQQSLVAHISWLSSIGSSGTEKKVLLYALTQVIWSIWLERNARVFKELRCANTILIRKIVSAISYVFKGRSFEDEITPLSQSLSLAFGLKINVKPSKTSEVTWVPPLESWLKVNSDGSKSEDRSAFGALVRNHSGDCLRALTARVREASINILELKGLVEGLHLSLSLHASRVWLETDSTTVIAWVHGRGIIPWTALRDIRIFHRLSSELSEWKATHIYREGNRAADLLAAHQSLVGSTVYEPSQFWEDLSQQLHEDKTGTIHLRTR</sequence>
<comment type="caution">
    <text evidence="3">The sequence shown here is derived from an EMBL/GenBank/DDBJ whole genome shotgun (WGS) entry which is preliminary data.</text>
</comment>
<dbReference type="InterPro" id="IPR036397">
    <property type="entry name" value="RNaseH_sf"/>
</dbReference>
<proteinExistence type="predicted"/>
<dbReference type="PANTHER" id="PTHR33116:SF78">
    <property type="entry name" value="OS12G0587133 PROTEIN"/>
    <property type="match status" value="1"/>
</dbReference>
<dbReference type="GO" id="GO:0004523">
    <property type="term" value="F:RNA-DNA hybrid ribonuclease activity"/>
    <property type="evidence" value="ECO:0007669"/>
    <property type="project" value="InterPro"/>
</dbReference>
<dbReference type="Pfam" id="PF13966">
    <property type="entry name" value="zf-RVT"/>
    <property type="match status" value="1"/>
</dbReference>
<dbReference type="Gene3D" id="3.30.420.10">
    <property type="entry name" value="Ribonuclease H-like superfamily/Ribonuclease H"/>
    <property type="match status" value="1"/>
</dbReference>
<dbReference type="Proteomes" id="UP001180020">
    <property type="component" value="Unassembled WGS sequence"/>
</dbReference>
<keyword evidence="4" id="KW-1185">Reference proteome</keyword>
<name>A0AAV9BZP1_ACOCL</name>
<dbReference type="CDD" id="cd06222">
    <property type="entry name" value="RNase_H_like"/>
    <property type="match status" value="1"/>
</dbReference>
<feature type="domain" description="RNase H type-1" evidence="1">
    <location>
        <begin position="531"/>
        <end position="649"/>
    </location>
</feature>
<dbReference type="EMBL" id="JAUJYO010000022">
    <property type="protein sequence ID" value="KAK1281912.1"/>
    <property type="molecule type" value="Genomic_DNA"/>
</dbReference>
<dbReference type="SUPFAM" id="SSF53098">
    <property type="entry name" value="Ribonuclease H-like"/>
    <property type="match status" value="1"/>
</dbReference>
<evidence type="ECO:0000313" key="3">
    <source>
        <dbReference type="EMBL" id="KAK1281912.1"/>
    </source>
</evidence>
<dbReference type="InterPro" id="IPR026960">
    <property type="entry name" value="RVT-Znf"/>
</dbReference>
<evidence type="ECO:0000313" key="4">
    <source>
        <dbReference type="Proteomes" id="UP001180020"/>
    </source>
</evidence>
<dbReference type="PANTHER" id="PTHR33116">
    <property type="entry name" value="REVERSE TRANSCRIPTASE ZINC-BINDING DOMAIN-CONTAINING PROTEIN-RELATED-RELATED"/>
    <property type="match status" value="1"/>
</dbReference>
<dbReference type="InterPro" id="IPR002156">
    <property type="entry name" value="RNaseH_domain"/>
</dbReference>
<evidence type="ECO:0000259" key="1">
    <source>
        <dbReference type="Pfam" id="PF13456"/>
    </source>
</evidence>
<gene>
    <name evidence="3" type="ORF">QJS10_CPB22g00839</name>
</gene>
<dbReference type="InterPro" id="IPR012337">
    <property type="entry name" value="RNaseH-like_sf"/>
</dbReference>
<feature type="domain" description="Reverse transcriptase zinc-binding" evidence="2">
    <location>
        <begin position="323"/>
        <end position="405"/>
    </location>
</feature>
<reference evidence="3" key="2">
    <citation type="submission" date="2023-06" db="EMBL/GenBank/DDBJ databases">
        <authorList>
            <person name="Ma L."/>
            <person name="Liu K.-W."/>
            <person name="Li Z."/>
            <person name="Hsiao Y.-Y."/>
            <person name="Qi Y."/>
            <person name="Fu T."/>
            <person name="Tang G."/>
            <person name="Zhang D."/>
            <person name="Sun W.-H."/>
            <person name="Liu D.-K."/>
            <person name="Li Y."/>
            <person name="Chen G.-Z."/>
            <person name="Liu X.-D."/>
            <person name="Liao X.-Y."/>
            <person name="Jiang Y.-T."/>
            <person name="Yu X."/>
            <person name="Hao Y."/>
            <person name="Huang J."/>
            <person name="Zhao X.-W."/>
            <person name="Ke S."/>
            <person name="Chen Y.-Y."/>
            <person name="Wu W.-L."/>
            <person name="Hsu J.-L."/>
            <person name="Lin Y.-F."/>
            <person name="Huang M.-D."/>
            <person name="Li C.-Y."/>
            <person name="Huang L."/>
            <person name="Wang Z.-W."/>
            <person name="Zhao X."/>
            <person name="Zhong W.-Y."/>
            <person name="Peng D.-H."/>
            <person name="Ahmad S."/>
            <person name="Lan S."/>
            <person name="Zhang J.-S."/>
            <person name="Tsai W.-C."/>
            <person name="Van De Peer Y."/>
            <person name="Liu Z.-J."/>
        </authorList>
    </citation>
    <scope>NUCLEOTIDE SEQUENCE</scope>
    <source>
        <strain evidence="3">CP</strain>
        <tissue evidence="3">Leaves</tissue>
    </source>
</reference>
<dbReference type="AlphaFoldDB" id="A0AAV9BZP1"/>
<dbReference type="Pfam" id="PF13456">
    <property type="entry name" value="RVT_3"/>
    <property type="match status" value="1"/>
</dbReference>
<organism evidence="3 4">
    <name type="scientific">Acorus calamus</name>
    <name type="common">Sweet flag</name>
    <dbReference type="NCBI Taxonomy" id="4465"/>
    <lineage>
        <taxon>Eukaryota</taxon>
        <taxon>Viridiplantae</taxon>
        <taxon>Streptophyta</taxon>
        <taxon>Embryophyta</taxon>
        <taxon>Tracheophyta</taxon>
        <taxon>Spermatophyta</taxon>
        <taxon>Magnoliopsida</taxon>
        <taxon>Liliopsida</taxon>
        <taxon>Acoraceae</taxon>
        <taxon>Acorus</taxon>
    </lineage>
</organism>
<dbReference type="GO" id="GO:0003676">
    <property type="term" value="F:nucleic acid binding"/>
    <property type="evidence" value="ECO:0007669"/>
    <property type="project" value="InterPro"/>
</dbReference>
<dbReference type="InterPro" id="IPR044730">
    <property type="entry name" value="RNase_H-like_dom_plant"/>
</dbReference>
<reference evidence="3" key="1">
    <citation type="journal article" date="2023" name="Nat. Commun.">
        <title>Diploid and tetraploid genomes of Acorus and the evolution of monocots.</title>
        <authorList>
            <person name="Ma L."/>
            <person name="Liu K.W."/>
            <person name="Li Z."/>
            <person name="Hsiao Y.Y."/>
            <person name="Qi Y."/>
            <person name="Fu T."/>
            <person name="Tang G.D."/>
            <person name="Zhang D."/>
            <person name="Sun W.H."/>
            <person name="Liu D.K."/>
            <person name="Li Y."/>
            <person name="Chen G.Z."/>
            <person name="Liu X.D."/>
            <person name="Liao X.Y."/>
            <person name="Jiang Y.T."/>
            <person name="Yu X."/>
            <person name="Hao Y."/>
            <person name="Huang J."/>
            <person name="Zhao X.W."/>
            <person name="Ke S."/>
            <person name="Chen Y.Y."/>
            <person name="Wu W.L."/>
            <person name="Hsu J.L."/>
            <person name="Lin Y.F."/>
            <person name="Huang M.D."/>
            <person name="Li C.Y."/>
            <person name="Huang L."/>
            <person name="Wang Z.W."/>
            <person name="Zhao X."/>
            <person name="Zhong W.Y."/>
            <person name="Peng D.H."/>
            <person name="Ahmad S."/>
            <person name="Lan S."/>
            <person name="Zhang J.S."/>
            <person name="Tsai W.C."/>
            <person name="Van de Peer Y."/>
            <person name="Liu Z.J."/>
        </authorList>
    </citation>
    <scope>NUCLEOTIDE SEQUENCE</scope>
    <source>
        <strain evidence="3">CP</strain>
    </source>
</reference>
<evidence type="ECO:0000259" key="2">
    <source>
        <dbReference type="Pfam" id="PF13966"/>
    </source>
</evidence>
<protein>
    <submittedName>
        <fullName evidence="3">Ribonuclease H protein</fullName>
    </submittedName>
</protein>